<evidence type="ECO:0000313" key="13">
    <source>
        <dbReference type="EMBL" id="CAH0550176.1"/>
    </source>
</evidence>
<dbReference type="InterPro" id="IPR023379">
    <property type="entry name" value="BART_dom"/>
</dbReference>
<keyword evidence="5" id="KW-0963">Cytoplasm</keyword>
<dbReference type="AlphaFoldDB" id="A0A9P0FEQ1"/>
<proteinExistence type="inferred from homology"/>
<reference evidence="13" key="1">
    <citation type="submission" date="2021-12" db="EMBL/GenBank/DDBJ databases">
        <authorList>
            <person name="King R."/>
        </authorList>
    </citation>
    <scope>NUCLEOTIDE SEQUENCE</scope>
</reference>
<feature type="compositionally biased region" description="Basic and acidic residues" evidence="11">
    <location>
        <begin position="297"/>
        <end position="310"/>
    </location>
</feature>
<evidence type="ECO:0000256" key="2">
    <source>
        <dbReference type="ARBA" id="ARBA00004496"/>
    </source>
</evidence>
<accession>A0A9P0FEQ1</accession>
<keyword evidence="7" id="KW-0969">Cilium</keyword>
<dbReference type="Pfam" id="PF11527">
    <property type="entry name" value="ARL2_Bind_BART"/>
    <property type="match status" value="1"/>
</dbReference>
<dbReference type="PANTHER" id="PTHR21532:SF0">
    <property type="entry name" value="CILIA- AND FLAGELLA-ASSOCIATED PROTEIN 36"/>
    <property type="match status" value="1"/>
</dbReference>
<comment type="similarity">
    <text evidence="3">Belongs to the CFAP36 family.</text>
</comment>
<feature type="coiled-coil region" evidence="10">
    <location>
        <begin position="202"/>
        <end position="229"/>
    </location>
</feature>
<evidence type="ECO:0000313" key="14">
    <source>
        <dbReference type="Proteomes" id="UP001154078"/>
    </source>
</evidence>
<evidence type="ECO:0000256" key="7">
    <source>
        <dbReference type="ARBA" id="ARBA00023069"/>
    </source>
</evidence>
<protein>
    <recommendedName>
        <fullName evidence="4">Cilia- and flagella-associated protein 36</fullName>
    </recommendedName>
    <alternativeName>
        <fullName evidence="9">Coiled-coil domain-containing protein 104</fullName>
    </alternativeName>
</protein>
<evidence type="ECO:0000256" key="9">
    <source>
        <dbReference type="ARBA" id="ARBA00031593"/>
    </source>
</evidence>
<keyword evidence="6 10" id="KW-0175">Coiled coil</keyword>
<evidence type="ECO:0000259" key="12">
    <source>
        <dbReference type="Pfam" id="PF11527"/>
    </source>
</evidence>
<evidence type="ECO:0000256" key="6">
    <source>
        <dbReference type="ARBA" id="ARBA00023054"/>
    </source>
</evidence>
<dbReference type="InterPro" id="IPR038888">
    <property type="entry name" value="CFAP36"/>
</dbReference>
<comment type="subcellular location">
    <subcellularLocation>
        <location evidence="1">Cell projection</location>
        <location evidence="1">Cilium</location>
    </subcellularLocation>
    <subcellularLocation>
        <location evidence="2">Cytoplasm</location>
    </subcellularLocation>
</comment>
<keyword evidence="14" id="KW-1185">Reference proteome</keyword>
<sequence length="351" mass="40637">MTRSLLLNKNTNISIYREKMEDENSWVFDSLVAFLNGPIWNAPLQSFIEEKSLIFEPNVLENEDYRGIFEEFKNMVDFMLGNFMEDIGITPKQFEDACSEGKKLRVSFDTNLFEQIWAANDYEMFKRMMTQRNVELQLQALELIEQKYGITPQSFIPNKIQSTTQEIPVIIENSKLEKAILDEVAKKFPDESTSDIIEIWEEQEILEEKEILEKALKEAKEKVDDQLTESMKTVENPSQCHSKTPEKVIKEVKPTKAAEKMAEPKNNTLEVNDRDLKKRQEYLRAQRDKLVALKKEERKKQVTDGTDKFKIRPKSAKAAAALLTGEQSTIEPQSLAERLKSEVVSQKQDVS</sequence>
<evidence type="ECO:0000256" key="3">
    <source>
        <dbReference type="ARBA" id="ARBA00007460"/>
    </source>
</evidence>
<dbReference type="PANTHER" id="PTHR21532">
    <property type="entry name" value="PHOSPHODIESTERASE HL"/>
    <property type="match status" value="1"/>
</dbReference>
<dbReference type="GO" id="GO:0097546">
    <property type="term" value="C:ciliary base"/>
    <property type="evidence" value="ECO:0007669"/>
    <property type="project" value="TreeGrafter"/>
</dbReference>
<dbReference type="EMBL" id="OV121133">
    <property type="protein sequence ID" value="CAH0550176.1"/>
    <property type="molecule type" value="Genomic_DNA"/>
</dbReference>
<dbReference type="Proteomes" id="UP001154078">
    <property type="component" value="Chromosome 2"/>
</dbReference>
<evidence type="ECO:0000256" key="4">
    <source>
        <dbReference type="ARBA" id="ARBA00021815"/>
    </source>
</evidence>
<keyword evidence="8" id="KW-0966">Cell projection</keyword>
<dbReference type="GO" id="GO:0005930">
    <property type="term" value="C:axoneme"/>
    <property type="evidence" value="ECO:0007669"/>
    <property type="project" value="TreeGrafter"/>
</dbReference>
<feature type="domain" description="BART" evidence="12">
    <location>
        <begin position="23"/>
        <end position="137"/>
    </location>
</feature>
<dbReference type="InterPro" id="IPR042541">
    <property type="entry name" value="BART_sf"/>
</dbReference>
<evidence type="ECO:0000256" key="11">
    <source>
        <dbReference type="SAM" id="MobiDB-lite"/>
    </source>
</evidence>
<feature type="region of interest" description="Disordered" evidence="11">
    <location>
        <begin position="297"/>
        <end position="351"/>
    </location>
</feature>
<organism evidence="13 14">
    <name type="scientific">Brassicogethes aeneus</name>
    <name type="common">Rape pollen beetle</name>
    <name type="synonym">Meligethes aeneus</name>
    <dbReference type="NCBI Taxonomy" id="1431903"/>
    <lineage>
        <taxon>Eukaryota</taxon>
        <taxon>Metazoa</taxon>
        <taxon>Ecdysozoa</taxon>
        <taxon>Arthropoda</taxon>
        <taxon>Hexapoda</taxon>
        <taxon>Insecta</taxon>
        <taxon>Pterygota</taxon>
        <taxon>Neoptera</taxon>
        <taxon>Endopterygota</taxon>
        <taxon>Coleoptera</taxon>
        <taxon>Polyphaga</taxon>
        <taxon>Cucujiformia</taxon>
        <taxon>Nitidulidae</taxon>
        <taxon>Meligethinae</taxon>
        <taxon>Brassicogethes</taxon>
    </lineage>
</organism>
<dbReference type="OrthoDB" id="272687at2759"/>
<evidence type="ECO:0000256" key="8">
    <source>
        <dbReference type="ARBA" id="ARBA00023273"/>
    </source>
</evidence>
<name>A0A9P0FEQ1_BRAAE</name>
<gene>
    <name evidence="13" type="ORF">MELIAE_LOCUS3059</name>
</gene>
<evidence type="ECO:0000256" key="1">
    <source>
        <dbReference type="ARBA" id="ARBA00004138"/>
    </source>
</evidence>
<evidence type="ECO:0000256" key="5">
    <source>
        <dbReference type="ARBA" id="ARBA00022490"/>
    </source>
</evidence>
<evidence type="ECO:0000256" key="10">
    <source>
        <dbReference type="SAM" id="Coils"/>
    </source>
</evidence>
<dbReference type="Gene3D" id="1.20.1520.10">
    <property type="entry name" value="ADP-ribosylation factor-like 2-binding protein, domain"/>
    <property type="match status" value="1"/>
</dbReference>